<dbReference type="PROSITE" id="PS01124">
    <property type="entry name" value="HTH_ARAC_FAMILY_2"/>
    <property type="match status" value="1"/>
</dbReference>
<dbReference type="RefSeq" id="WP_049648834.1">
    <property type="nucleotide sequence ID" value="NZ_CP006664.1"/>
</dbReference>
<dbReference type="InterPro" id="IPR020449">
    <property type="entry name" value="Tscrpt_reg_AraC-type_HTH"/>
</dbReference>
<proteinExistence type="predicted"/>
<dbReference type="InterPro" id="IPR018060">
    <property type="entry name" value="HTH_AraC"/>
</dbReference>
<feature type="region of interest" description="Disordered" evidence="4">
    <location>
        <begin position="279"/>
        <end position="298"/>
    </location>
</feature>
<dbReference type="AlphaFoldDB" id="A0A076LPB7"/>
<dbReference type="Gene3D" id="2.60.120.10">
    <property type="entry name" value="Jelly Rolls"/>
    <property type="match status" value="1"/>
</dbReference>
<feature type="domain" description="HTH araC/xylS-type" evidence="5">
    <location>
        <begin position="171"/>
        <end position="272"/>
    </location>
</feature>
<accession>A0A076LPB7</accession>
<dbReference type="InterPro" id="IPR014710">
    <property type="entry name" value="RmlC-like_jellyroll"/>
</dbReference>
<keyword evidence="2" id="KW-0238">DNA-binding</keyword>
<sequence length="298" mass="32722">MDILSALLTLHELRSSIDVRCHLQGEWQRPHAAGELNAIHWHGLLDGSARIELANGQRHTLQPGSLTMLPQSAAHRLCNSDGDVRLICGTLYIDPTQRHLLAALPETLIYHEEGTWLTATLQRLFQESAAALPGGQFLCQRLSTVLLTLALRHWLTQTPTQGGLLHALMHPRLGNAIGAMLHQPEQPWSVARLAEISHLSRASFARQFRMVTGSTPLLLLTRIRMAHGAALLGREAFTLADIAERAGYASESAFHHAFVRHMGLTPGDYRRRSHQLAMSADTATLSSPTGAQNTAPVE</sequence>
<dbReference type="SMART" id="SM00342">
    <property type="entry name" value="HTH_ARAC"/>
    <property type="match status" value="1"/>
</dbReference>
<dbReference type="Gene3D" id="1.10.10.60">
    <property type="entry name" value="Homeodomain-like"/>
    <property type="match status" value="1"/>
</dbReference>
<dbReference type="InterPro" id="IPR009057">
    <property type="entry name" value="Homeodomain-like_sf"/>
</dbReference>
<dbReference type="PROSITE" id="PS00041">
    <property type="entry name" value="HTH_ARAC_FAMILY_1"/>
    <property type="match status" value="1"/>
</dbReference>
<dbReference type="GeneID" id="33940756"/>
<dbReference type="Pfam" id="PF12833">
    <property type="entry name" value="HTH_18"/>
    <property type="match status" value="1"/>
</dbReference>
<keyword evidence="3" id="KW-0804">Transcription</keyword>
<evidence type="ECO:0000313" key="7">
    <source>
        <dbReference type="Proteomes" id="UP000028681"/>
    </source>
</evidence>
<dbReference type="PRINTS" id="PR00032">
    <property type="entry name" value="HTHARAC"/>
</dbReference>
<protein>
    <submittedName>
        <fullName evidence="6">Putative HTH-type transcriptional regulator ykgD</fullName>
    </submittedName>
</protein>
<dbReference type="KEGG" id="ete:ETEE_3297"/>
<dbReference type="GO" id="GO:0043565">
    <property type="term" value="F:sequence-specific DNA binding"/>
    <property type="evidence" value="ECO:0007669"/>
    <property type="project" value="InterPro"/>
</dbReference>
<organism evidence="6 7">
    <name type="scientific">Edwardsiella anguillarum ET080813</name>
    <dbReference type="NCBI Taxonomy" id="667120"/>
    <lineage>
        <taxon>Bacteria</taxon>
        <taxon>Pseudomonadati</taxon>
        <taxon>Pseudomonadota</taxon>
        <taxon>Gammaproteobacteria</taxon>
        <taxon>Enterobacterales</taxon>
        <taxon>Hafniaceae</taxon>
        <taxon>Edwardsiella</taxon>
    </lineage>
</organism>
<dbReference type="EMBL" id="CP006664">
    <property type="protein sequence ID" value="AIJ09721.1"/>
    <property type="molecule type" value="Genomic_DNA"/>
</dbReference>
<dbReference type="PANTHER" id="PTHR46796:SF7">
    <property type="entry name" value="ARAC FAMILY TRANSCRIPTIONAL REGULATOR"/>
    <property type="match status" value="1"/>
</dbReference>
<dbReference type="Proteomes" id="UP000028681">
    <property type="component" value="Chromosome"/>
</dbReference>
<dbReference type="Pfam" id="PF12852">
    <property type="entry name" value="Cupin_6"/>
    <property type="match status" value="1"/>
</dbReference>
<gene>
    <name evidence="6" type="primary">ykgD</name>
    <name evidence="6" type="ORF">ETEE_3297</name>
</gene>
<dbReference type="PANTHER" id="PTHR46796">
    <property type="entry name" value="HTH-TYPE TRANSCRIPTIONAL ACTIVATOR RHAS-RELATED"/>
    <property type="match status" value="1"/>
</dbReference>
<dbReference type="HOGENOM" id="CLU_000445_81_0_6"/>
<feature type="compositionally biased region" description="Polar residues" evidence="4">
    <location>
        <begin position="281"/>
        <end position="298"/>
    </location>
</feature>
<reference evidence="6 7" key="1">
    <citation type="journal article" date="2012" name="PLoS ONE">
        <title>Edwardsiella comparative phylogenomics reveal the new intra/inter-species taxonomic relationships, virulence evolution and niche adaptation mechanisms.</title>
        <authorList>
            <person name="Yang M."/>
            <person name="Lv Y."/>
            <person name="Xiao J."/>
            <person name="Wu H."/>
            <person name="Zheng H."/>
            <person name="Liu Q."/>
            <person name="Zhang Y."/>
            <person name="Wang Q."/>
        </authorList>
    </citation>
    <scope>NUCLEOTIDE SEQUENCE [LARGE SCALE GENOMIC DNA]</scope>
    <source>
        <strain evidence="7">080813</strain>
    </source>
</reference>
<evidence type="ECO:0000256" key="4">
    <source>
        <dbReference type="SAM" id="MobiDB-lite"/>
    </source>
</evidence>
<evidence type="ECO:0000256" key="1">
    <source>
        <dbReference type="ARBA" id="ARBA00023015"/>
    </source>
</evidence>
<dbReference type="InterPro" id="IPR050204">
    <property type="entry name" value="AraC_XylS_family_regulators"/>
</dbReference>
<evidence type="ECO:0000259" key="5">
    <source>
        <dbReference type="PROSITE" id="PS01124"/>
    </source>
</evidence>
<dbReference type="InterPro" id="IPR018062">
    <property type="entry name" value="HTH_AraC-typ_CS"/>
</dbReference>
<dbReference type="SUPFAM" id="SSF46689">
    <property type="entry name" value="Homeodomain-like"/>
    <property type="match status" value="2"/>
</dbReference>
<evidence type="ECO:0000256" key="2">
    <source>
        <dbReference type="ARBA" id="ARBA00023125"/>
    </source>
</evidence>
<evidence type="ECO:0000256" key="3">
    <source>
        <dbReference type="ARBA" id="ARBA00023163"/>
    </source>
</evidence>
<name>A0A076LPB7_9GAMM</name>
<dbReference type="InterPro" id="IPR011051">
    <property type="entry name" value="RmlC_Cupin_sf"/>
</dbReference>
<dbReference type="GO" id="GO:0003700">
    <property type="term" value="F:DNA-binding transcription factor activity"/>
    <property type="evidence" value="ECO:0007669"/>
    <property type="project" value="InterPro"/>
</dbReference>
<dbReference type="SUPFAM" id="SSF51182">
    <property type="entry name" value="RmlC-like cupins"/>
    <property type="match status" value="1"/>
</dbReference>
<keyword evidence="1" id="KW-0805">Transcription regulation</keyword>
<dbReference type="InterPro" id="IPR032783">
    <property type="entry name" value="AraC_lig"/>
</dbReference>
<evidence type="ECO:0000313" key="6">
    <source>
        <dbReference type="EMBL" id="AIJ09721.1"/>
    </source>
</evidence>